<comment type="catalytic activity">
    <reaction evidence="9">
        <text>Couples ATP hydrolysis with the unwinding of duplex DNA by translocating in the 3'-5' direction.</text>
        <dbReference type="EC" id="5.6.2.4"/>
    </reaction>
</comment>
<dbReference type="InterPro" id="IPR004589">
    <property type="entry name" value="DNA_helicase_ATP-dep_RecQ"/>
</dbReference>
<evidence type="ECO:0000256" key="6">
    <source>
        <dbReference type="ARBA" id="ARBA00022840"/>
    </source>
</evidence>
<feature type="domain" description="Helicase C-terminal" evidence="14">
    <location>
        <begin position="221"/>
        <end position="372"/>
    </location>
</feature>
<dbReference type="EMBL" id="AP027271">
    <property type="protein sequence ID" value="BDX02278.1"/>
    <property type="molecule type" value="Genomic_DNA"/>
</dbReference>
<evidence type="ECO:0000256" key="9">
    <source>
        <dbReference type="ARBA" id="ARBA00034617"/>
    </source>
</evidence>
<dbReference type="CDD" id="cd18018">
    <property type="entry name" value="DEXHc_RecQ4-like"/>
    <property type="match status" value="1"/>
</dbReference>
<proteinExistence type="inferred from homology"/>
<dbReference type="InterPro" id="IPR032284">
    <property type="entry name" value="RecQ_Zn-bd"/>
</dbReference>
<evidence type="ECO:0000256" key="11">
    <source>
        <dbReference type="ARBA" id="ARBA00044535"/>
    </source>
</evidence>
<evidence type="ECO:0000256" key="10">
    <source>
        <dbReference type="ARBA" id="ARBA00034808"/>
    </source>
</evidence>
<keyword evidence="7" id="KW-0238">DNA-binding</keyword>
<reference evidence="15 16" key="1">
    <citation type="submission" date="2023-01" db="EMBL/GenBank/DDBJ databases">
        <title>Complete genome sequence of Marinomonas pontica strain 200518_36.</title>
        <authorList>
            <person name="Ueki S."/>
            <person name="Gajardo G."/>
            <person name="Maruyama F."/>
        </authorList>
    </citation>
    <scope>NUCLEOTIDE SEQUENCE [LARGE SCALE GENOMIC DNA]</scope>
    <source>
        <strain evidence="15 16">200518_36</strain>
    </source>
</reference>
<evidence type="ECO:0000313" key="15">
    <source>
        <dbReference type="EMBL" id="BDX02278.1"/>
    </source>
</evidence>
<feature type="domain" description="Helicase ATP-binding" evidence="13">
    <location>
        <begin position="25"/>
        <end position="193"/>
    </location>
</feature>
<dbReference type="InterPro" id="IPR011545">
    <property type="entry name" value="DEAD/DEAH_box_helicase_dom"/>
</dbReference>
<organism evidence="15 16">
    <name type="scientific">Marinomonas pontica</name>
    <dbReference type="NCBI Taxonomy" id="264739"/>
    <lineage>
        <taxon>Bacteria</taxon>
        <taxon>Pseudomonadati</taxon>
        <taxon>Pseudomonadota</taxon>
        <taxon>Gammaproteobacteria</taxon>
        <taxon>Oceanospirillales</taxon>
        <taxon>Oceanospirillaceae</taxon>
        <taxon>Marinomonas</taxon>
    </lineage>
</organism>
<comment type="similarity">
    <text evidence="1">Belongs to the helicase family. RecQ subfamily.</text>
</comment>
<dbReference type="EC" id="5.6.2.4" evidence="10"/>
<evidence type="ECO:0000313" key="16">
    <source>
        <dbReference type="Proteomes" id="UP001307608"/>
    </source>
</evidence>
<dbReference type="PROSITE" id="PS00690">
    <property type="entry name" value="DEAH_ATP_HELICASE"/>
    <property type="match status" value="1"/>
</dbReference>
<dbReference type="InterPro" id="IPR036388">
    <property type="entry name" value="WH-like_DNA-bd_sf"/>
</dbReference>
<keyword evidence="16" id="KW-1185">Reference proteome</keyword>
<dbReference type="PROSITE" id="PS51194">
    <property type="entry name" value="HELICASE_CTER"/>
    <property type="match status" value="1"/>
</dbReference>
<dbReference type="PANTHER" id="PTHR13710:SF105">
    <property type="entry name" value="ATP-DEPENDENT DNA HELICASE Q1"/>
    <property type="match status" value="1"/>
</dbReference>
<dbReference type="SUPFAM" id="SSF52540">
    <property type="entry name" value="P-loop containing nucleoside triphosphate hydrolases"/>
    <property type="match status" value="1"/>
</dbReference>
<accession>A0ABM8FB16</accession>
<dbReference type="Gene3D" id="1.10.10.10">
    <property type="entry name" value="Winged helix-like DNA-binding domain superfamily/Winged helix DNA-binding domain"/>
    <property type="match status" value="1"/>
</dbReference>
<dbReference type="Pfam" id="PF00270">
    <property type="entry name" value="DEAD"/>
    <property type="match status" value="1"/>
</dbReference>
<dbReference type="InterPro" id="IPR027417">
    <property type="entry name" value="P-loop_NTPase"/>
</dbReference>
<dbReference type="InterPro" id="IPR001650">
    <property type="entry name" value="Helicase_C-like"/>
</dbReference>
<dbReference type="Pfam" id="PF00271">
    <property type="entry name" value="Helicase_C"/>
    <property type="match status" value="1"/>
</dbReference>
<evidence type="ECO:0000256" key="5">
    <source>
        <dbReference type="ARBA" id="ARBA00022806"/>
    </source>
</evidence>
<keyword evidence="4" id="KW-0378">Hydrolase</keyword>
<evidence type="ECO:0000259" key="14">
    <source>
        <dbReference type="PROSITE" id="PS51194"/>
    </source>
</evidence>
<evidence type="ECO:0000256" key="8">
    <source>
        <dbReference type="ARBA" id="ARBA00023235"/>
    </source>
</evidence>
<dbReference type="RefSeq" id="WP_338266004.1">
    <property type="nucleotide sequence ID" value="NZ_AP027271.1"/>
</dbReference>
<dbReference type="InterPro" id="IPR014001">
    <property type="entry name" value="Helicase_ATP-bd"/>
</dbReference>
<name>A0ABM8FB16_9GAMM</name>
<evidence type="ECO:0000256" key="2">
    <source>
        <dbReference type="ARBA" id="ARBA00022723"/>
    </source>
</evidence>
<evidence type="ECO:0000259" key="13">
    <source>
        <dbReference type="PROSITE" id="PS51192"/>
    </source>
</evidence>
<dbReference type="Gene3D" id="3.40.50.300">
    <property type="entry name" value="P-loop containing nucleotide triphosphate hydrolases"/>
    <property type="match status" value="2"/>
</dbReference>
<dbReference type="Pfam" id="PF16124">
    <property type="entry name" value="RecQ_Zn_bind"/>
    <property type="match status" value="1"/>
</dbReference>
<dbReference type="InterPro" id="IPR002464">
    <property type="entry name" value="DNA/RNA_helicase_DEAH_CS"/>
</dbReference>
<dbReference type="GO" id="GO:0004386">
    <property type="term" value="F:helicase activity"/>
    <property type="evidence" value="ECO:0007669"/>
    <property type="project" value="UniProtKB-KW"/>
</dbReference>
<sequence length="671" mass="75815">MMPLEQTLRSQFGFDAFREGQKQTIEQLLSGHSSLAVFPTGSGKSLCYQFTATQLPNLTLVISPLIALMHDQLSFLASKGIPAACLDSSQSKEESQAVMSGVQDGSIKILMISVERFKNERFRRFIKHIAISMLVVDEAHCISEWGHNFRPDYLKLPSYQQELAIPLVLLLTATATRRVQRDMAQKFAIHPEHITQTGFYRHNLDIELISIPSDVNPYEEKLNQLKTTLDDTQGASIVYVTQQKTAEDVARALQADGYSAIAYHAGLDSDTRSAIQARFMNDKDTTSQTRIIVATIAFGMGIDKSDIRLVVHFDLPKSIENYSQEIGRAGRDNQPSRCVLLASLEGLSTLENFVYGDTPEPQDIDRLLKSITEQTTHAPVHYDASNAIWETQPYALSNLTNIRSLPLKTLLVQLELLNVITPKYTYYADVRVKWEGDRTAFANRIPTEWQAAYQAILKGIQYKKIWGTPDFDALFNDAGLSRGEVLNILEFAADHHVLTLESKGLTDVYQVHTEHFHHQTLANQLHQYTEEKQNAEIERIATMIRFFQLDRCLNHNLARYFGDQNAPEHCGHCSVCRGKPLTFAQSHTASEAESNDWKNRLAEYCAEFIQHVQTKSPMTDITPVLITRFLTGLTQPIFTKVKARQLQGFGVYEEKRYLAVKGAVTQCLSHR</sequence>
<dbReference type="Proteomes" id="UP001307608">
    <property type="component" value="Chromosome"/>
</dbReference>
<dbReference type="PANTHER" id="PTHR13710">
    <property type="entry name" value="DNA HELICASE RECQ FAMILY MEMBER"/>
    <property type="match status" value="1"/>
</dbReference>
<dbReference type="SMART" id="SM00490">
    <property type="entry name" value="HELICc"/>
    <property type="match status" value="1"/>
</dbReference>
<protein>
    <recommendedName>
        <fullName evidence="11">ATP-dependent DNA helicase RecQ</fullName>
        <ecNumber evidence="10">5.6.2.4</ecNumber>
    </recommendedName>
    <alternativeName>
        <fullName evidence="12">DNA 3'-5' helicase RecQ</fullName>
    </alternativeName>
</protein>
<evidence type="ECO:0000256" key="12">
    <source>
        <dbReference type="ARBA" id="ARBA00044550"/>
    </source>
</evidence>
<dbReference type="SMART" id="SM00487">
    <property type="entry name" value="DEXDc"/>
    <property type="match status" value="1"/>
</dbReference>
<dbReference type="PROSITE" id="PS51192">
    <property type="entry name" value="HELICASE_ATP_BIND_1"/>
    <property type="match status" value="1"/>
</dbReference>
<keyword evidence="6" id="KW-0067">ATP-binding</keyword>
<keyword evidence="3" id="KW-0547">Nucleotide-binding</keyword>
<evidence type="ECO:0000256" key="1">
    <source>
        <dbReference type="ARBA" id="ARBA00005446"/>
    </source>
</evidence>
<keyword evidence="5 15" id="KW-0347">Helicase</keyword>
<keyword evidence="2" id="KW-0479">Metal-binding</keyword>
<evidence type="ECO:0000256" key="7">
    <source>
        <dbReference type="ARBA" id="ARBA00023125"/>
    </source>
</evidence>
<dbReference type="NCBIfam" id="TIGR00614">
    <property type="entry name" value="recQ_fam"/>
    <property type="match status" value="1"/>
</dbReference>
<evidence type="ECO:0000256" key="4">
    <source>
        <dbReference type="ARBA" id="ARBA00022801"/>
    </source>
</evidence>
<keyword evidence="8" id="KW-0413">Isomerase</keyword>
<gene>
    <name evidence="15" type="ORF">MACH16_10260</name>
</gene>
<evidence type="ECO:0000256" key="3">
    <source>
        <dbReference type="ARBA" id="ARBA00022741"/>
    </source>
</evidence>